<reference evidence="2" key="2">
    <citation type="journal article" date="2013" name="Genome Announc.">
        <title>Complete Genome Sequence of Elephant Endotheliotropic Herpesvirus 1A.</title>
        <authorList>
            <person name="Ling P.D."/>
            <person name="Reid J.G."/>
            <person name="Qin X."/>
            <person name="Muzny D.M."/>
            <person name="Gibbs R."/>
            <person name="Petrosino J."/>
            <person name="Peng R."/>
            <person name="Zong J.C."/>
            <person name="Heaggans S.Y."/>
            <person name="Hayward G.S."/>
        </authorList>
    </citation>
    <scope>NUCLEOTIDE SEQUENCE</scope>
    <source>
        <strain evidence="2">Nyah NAP97</strain>
    </source>
</reference>
<dbReference type="EMBL" id="MN373268">
    <property type="protein sequence ID" value="QOE74367.1"/>
    <property type="molecule type" value="Genomic_DNA"/>
</dbReference>
<dbReference type="RefSeq" id="YP_010802700.1">
    <property type="nucleotide sequence ID" value="NC_077039.1"/>
</dbReference>
<reference evidence="2" key="7">
    <citation type="submission" date="2019-08" db="EMBL/GenBank/DDBJ databases">
        <title>Complete Genome Assembly and Annotation of EEHV3A the First Example of a GC-Branch African Elephant Endotheliotrophic Herpesvirus Associated with Lethal Hemorrhagic Disease.</title>
        <authorList>
            <person name="Tan J."/>
            <person name="Ling P.D."/>
            <person name="Worley K."/>
            <person name="Proudfoot J."/>
            <person name="Bowman M."/>
            <person name="Qin X."/>
            <person name="Latimer E.M."/>
            <person name="Holder K."/>
            <person name="Fayette M."/>
            <person name="Nodolf S."/>
            <person name="Heaggans S.Y."/>
            <person name="Zong J.-C."/>
            <person name="Pearson V.R."/>
            <person name="Hayward G.S."/>
        </authorList>
    </citation>
    <scope>NUCLEOTIDE SEQUENCE</scope>
    <source>
        <strain evidence="2">Nyah NAP97</strain>
    </source>
</reference>
<evidence type="ECO:0000313" key="2">
    <source>
        <dbReference type="EMBL" id="QOE74367.1"/>
    </source>
</evidence>
<keyword evidence="1" id="KW-0812">Transmembrane</keyword>
<name>A0A866VRI5_9BETA</name>
<reference evidence="2" key="6">
    <citation type="journal article" date="2016" name="MSphere">
        <title>Comparison of the Gene Coding Contents and Other Unusual Features of the GC-Rich and AT-Rich Branch Probosciviruses.</title>
        <authorList>
            <person name="Ling P.D."/>
            <person name="Long S.Y."/>
            <person name="Zong J.C."/>
            <person name="Heaggans S.Y."/>
            <person name="Qin X."/>
            <person name="Hayward G.S."/>
        </authorList>
    </citation>
    <scope>NUCLEOTIDE SEQUENCE</scope>
    <source>
        <strain evidence="2">Nyah NAP97</strain>
    </source>
</reference>
<gene>
    <name evidence="2" type="primary">E6A</name>
</gene>
<feature type="transmembrane region" description="Helical" evidence="1">
    <location>
        <begin position="76"/>
        <end position="94"/>
    </location>
</feature>
<keyword evidence="1" id="KW-1133">Transmembrane helix</keyword>
<dbReference type="KEGG" id="vg:80541484"/>
<proteinExistence type="predicted"/>
<reference evidence="2" key="1">
    <citation type="journal article" date="2009" name="Vet. Pathol.">
        <title>Clinico-pathologic features of fatal disease attributed to new variants of endotheliotropic herpesviruses in two Asian elephants (Elephas maximus).</title>
        <authorList>
            <person name="Garner M.M."/>
            <person name="Helmick K."/>
            <person name="Ochsenreiter J."/>
            <person name="Richman L.K."/>
            <person name="Latimer E."/>
            <person name="Wise A.G."/>
            <person name="Maes R.K."/>
            <person name="Kiupel M."/>
            <person name="Nordhausen R.W."/>
            <person name="Zong J.C."/>
            <person name="Hayward G.S."/>
        </authorList>
    </citation>
    <scope>NUCLEOTIDE SEQUENCE</scope>
    <source>
        <strain evidence="2">Nyah NAP97</strain>
    </source>
</reference>
<protein>
    <submittedName>
        <fullName evidence="2">Protein E6A</fullName>
    </submittedName>
</protein>
<organism evidence="2 3">
    <name type="scientific">Elephant endotheliotropic herpesvirus 3A</name>
    <dbReference type="NCBI Taxonomy" id="1329409"/>
    <lineage>
        <taxon>Viruses</taxon>
        <taxon>Duplodnaviria</taxon>
        <taxon>Heunggongvirae</taxon>
        <taxon>Peploviricota</taxon>
        <taxon>Herviviricetes</taxon>
        <taxon>Herpesvirales</taxon>
        <taxon>Orthoherpesviridae</taxon>
        <taxon>Betaherpesvirinae</taxon>
        <taxon>Proboscivirus</taxon>
        <taxon>Elephant endotheliotropic herpesvirus 3</taxon>
    </lineage>
</organism>
<dbReference type="GeneID" id="80541484"/>
<keyword evidence="1" id="KW-0472">Membrane</keyword>
<sequence length="129" mass="15141">MRQPSRPATHRRPMTAEERIEAYGWKDLFLGILAILLFPACVVILFTVTITYGLLKSLCKLNPRRFKPCNVWRRWLIRWIFCPLINLELMLIQGSELNELYRPTAENESELEDPVEKIPNVTMADSVFY</sequence>
<feature type="transmembrane region" description="Helical" evidence="1">
    <location>
        <begin position="28"/>
        <end position="55"/>
    </location>
</feature>
<dbReference type="Proteomes" id="UP001162024">
    <property type="component" value="Segment"/>
</dbReference>
<reference evidence="2" key="5">
    <citation type="journal article" date="2016" name="MSphere">
        <title>Complete Genome Sequence of Elephant Endotheliotropic Herpesvirus 4, the First Example of a GC-Rich Branch Proboscivirus.</title>
        <authorList>
            <person name="Ling P.D."/>
            <person name="Long S.Y."/>
            <person name="Fuery A."/>
            <person name="Peng R.S."/>
            <person name="Heaggans S.Y."/>
            <person name="Qin X."/>
            <person name="Worley K.C."/>
            <person name="Dugan S."/>
            <person name="Hayward G.S."/>
        </authorList>
    </citation>
    <scope>NUCLEOTIDE SEQUENCE</scope>
    <source>
        <strain evidence="2">Nyah NAP97</strain>
    </source>
</reference>
<reference evidence="2" key="3">
    <citation type="journal article" date="2014" name="J. Virol.">
        <title>Comparative genome analysis of four elephant endotheliotropic herpesviruses, EEHV3, EEHV4, EEHV5, and EEHV6, from cases of hemorrhagic disease or viremia.</title>
        <authorList>
            <person name="Zong JC"/>
            <person name="Latimer EM"/>
            <person name="Long SY"/>
            <person name="Richman LK"/>
            <person name="Heaggans SY"/>
            <person name="Hayward GS."/>
        </authorList>
    </citation>
    <scope>NUCLEOTIDE SEQUENCE</scope>
    <source>
        <strain evidence="2">Nyah NAP97</strain>
    </source>
</reference>
<evidence type="ECO:0000313" key="3">
    <source>
        <dbReference type="Proteomes" id="UP001162024"/>
    </source>
</evidence>
<evidence type="ECO:0000256" key="1">
    <source>
        <dbReference type="SAM" id="Phobius"/>
    </source>
</evidence>
<reference evidence="2" key="4">
    <citation type="journal article" date="2016" name="ILAR J">
        <title>Review of Elephant Endotheliotropic Herpesviruses and Acute Hemorrhagic Disease.</title>
        <authorList>
            <person name="Long S.Y."/>
            <person name="Latimer E.M."/>
            <person name="Hayward G.S."/>
        </authorList>
    </citation>
    <scope>NUCLEOTIDE SEQUENCE</scope>
    <source>
        <strain evidence="2">Nyah NAP97</strain>
    </source>
</reference>
<keyword evidence="3" id="KW-1185">Reference proteome</keyword>
<accession>A0A866VRI5</accession>